<comment type="caution">
    <text evidence="2">The sequence shown here is derived from an EMBL/GenBank/DDBJ whole genome shotgun (WGS) entry which is preliminary data.</text>
</comment>
<name>A0A1X1YYJ5_9MYCO</name>
<keyword evidence="3" id="KW-1185">Reference proteome</keyword>
<gene>
    <name evidence="2" type="ORF">AWC17_15690</name>
</gene>
<evidence type="ECO:0000256" key="1">
    <source>
        <dbReference type="SAM" id="MobiDB-lite"/>
    </source>
</evidence>
<dbReference type="Proteomes" id="UP000193781">
    <property type="component" value="Unassembled WGS sequence"/>
</dbReference>
<accession>A0A1X1YYJ5</accession>
<sequence>MQCMGQVTQVWAHQGDIAFSLATSVPMAPIAIPRSGQRQRVDSSCGGEHVVTLLAIGTGLRRTAPSPASSRGRSSSMMRLDIS</sequence>
<dbReference type="EMBL" id="LQPH01000164">
    <property type="protein sequence ID" value="ORW16165.1"/>
    <property type="molecule type" value="Genomic_DNA"/>
</dbReference>
<organism evidence="2 3">
    <name type="scientific">Mycobacterium nebraskense</name>
    <dbReference type="NCBI Taxonomy" id="244292"/>
    <lineage>
        <taxon>Bacteria</taxon>
        <taxon>Bacillati</taxon>
        <taxon>Actinomycetota</taxon>
        <taxon>Actinomycetes</taxon>
        <taxon>Mycobacteriales</taxon>
        <taxon>Mycobacteriaceae</taxon>
        <taxon>Mycobacterium</taxon>
    </lineage>
</organism>
<evidence type="ECO:0000313" key="3">
    <source>
        <dbReference type="Proteomes" id="UP000193781"/>
    </source>
</evidence>
<feature type="region of interest" description="Disordered" evidence="1">
    <location>
        <begin position="61"/>
        <end position="83"/>
    </location>
</feature>
<dbReference type="AlphaFoldDB" id="A0A1X1YYJ5"/>
<reference evidence="2 3" key="1">
    <citation type="submission" date="2016-01" db="EMBL/GenBank/DDBJ databases">
        <title>The new phylogeny of the genus Mycobacterium.</title>
        <authorList>
            <person name="Tarcisio F."/>
            <person name="Conor M."/>
            <person name="Antonella G."/>
            <person name="Elisabetta G."/>
            <person name="Giulia F.S."/>
            <person name="Sara T."/>
            <person name="Anna F."/>
            <person name="Clotilde B."/>
            <person name="Roberto B."/>
            <person name="Veronica D.S."/>
            <person name="Fabio R."/>
            <person name="Monica P."/>
            <person name="Olivier J."/>
            <person name="Enrico T."/>
            <person name="Nicola S."/>
        </authorList>
    </citation>
    <scope>NUCLEOTIDE SEQUENCE [LARGE SCALE GENOMIC DNA]</scope>
    <source>
        <strain evidence="2 3">DSM 44803</strain>
    </source>
</reference>
<proteinExistence type="predicted"/>
<evidence type="ECO:0000313" key="2">
    <source>
        <dbReference type="EMBL" id="ORW16165.1"/>
    </source>
</evidence>
<protein>
    <submittedName>
        <fullName evidence="2">Uncharacterized protein</fullName>
    </submittedName>
</protein>